<dbReference type="Gene3D" id="2.120.10.70">
    <property type="entry name" value="Fucose-specific lectin"/>
    <property type="match status" value="1"/>
</dbReference>
<comment type="caution">
    <text evidence="2">The sequence shown here is derived from an EMBL/GenBank/DDBJ whole genome shotgun (WGS) entry which is preliminary data.</text>
</comment>
<evidence type="ECO:0000256" key="1">
    <source>
        <dbReference type="SAM" id="SignalP"/>
    </source>
</evidence>
<name>A0A8H6Y189_9AGAR</name>
<proteinExistence type="predicted"/>
<sequence>MLWTVILLFCAVAAAGNITAEAFNITAFAAMTNGTIGNICAVQASDGNTRVLWQQFPSNDIMQLIVPGPFATSGSSNTLVVSLPGVNVLAGTPLACYVVGDYALQGYYYLAPDYTVSELYFNGKVNWGTGSACPDCIQNDGFIAASTAMYAMVLNANGARRVGFLSSDQGAIVEADRAGAGLPYVLARLPPTTP</sequence>
<gene>
    <name evidence="2" type="ORF">MVEN_01298400</name>
</gene>
<evidence type="ECO:0000313" key="2">
    <source>
        <dbReference type="EMBL" id="KAF7349972.1"/>
    </source>
</evidence>
<keyword evidence="1" id="KW-0732">Signal</keyword>
<dbReference type="Proteomes" id="UP000620124">
    <property type="component" value="Unassembled WGS sequence"/>
</dbReference>
<accession>A0A8H6Y189</accession>
<feature type="chain" id="PRO_5034286855" evidence="1">
    <location>
        <begin position="16"/>
        <end position="194"/>
    </location>
</feature>
<dbReference type="EMBL" id="JACAZI010000010">
    <property type="protein sequence ID" value="KAF7349972.1"/>
    <property type="molecule type" value="Genomic_DNA"/>
</dbReference>
<keyword evidence="3" id="KW-1185">Reference proteome</keyword>
<dbReference type="AlphaFoldDB" id="A0A8H6Y189"/>
<evidence type="ECO:0000313" key="3">
    <source>
        <dbReference type="Proteomes" id="UP000620124"/>
    </source>
</evidence>
<reference evidence="2" key="1">
    <citation type="submission" date="2020-05" db="EMBL/GenBank/DDBJ databases">
        <title>Mycena genomes resolve the evolution of fungal bioluminescence.</title>
        <authorList>
            <person name="Tsai I.J."/>
        </authorList>
    </citation>
    <scope>NUCLEOTIDE SEQUENCE</scope>
    <source>
        <strain evidence="2">CCC161011</strain>
    </source>
</reference>
<protein>
    <submittedName>
        <fullName evidence="2">Uncharacterized protein</fullName>
    </submittedName>
</protein>
<dbReference type="OrthoDB" id="2844606at2759"/>
<organism evidence="2 3">
    <name type="scientific">Mycena venus</name>
    <dbReference type="NCBI Taxonomy" id="2733690"/>
    <lineage>
        <taxon>Eukaryota</taxon>
        <taxon>Fungi</taxon>
        <taxon>Dikarya</taxon>
        <taxon>Basidiomycota</taxon>
        <taxon>Agaricomycotina</taxon>
        <taxon>Agaricomycetes</taxon>
        <taxon>Agaricomycetidae</taxon>
        <taxon>Agaricales</taxon>
        <taxon>Marasmiineae</taxon>
        <taxon>Mycenaceae</taxon>
        <taxon>Mycena</taxon>
    </lineage>
</organism>
<feature type="signal peptide" evidence="1">
    <location>
        <begin position="1"/>
        <end position="15"/>
    </location>
</feature>